<dbReference type="AlphaFoldDB" id="A0A7C4PNH8"/>
<gene>
    <name evidence="1" type="ORF">ENT37_12195</name>
</gene>
<dbReference type="EMBL" id="DSYK01000605">
    <property type="protein sequence ID" value="HGS22608.1"/>
    <property type="molecule type" value="Genomic_DNA"/>
</dbReference>
<evidence type="ECO:0000313" key="1">
    <source>
        <dbReference type="EMBL" id="HGS22608.1"/>
    </source>
</evidence>
<organism evidence="1">
    <name type="scientific">Anaerolinea thermolimosa</name>
    <dbReference type="NCBI Taxonomy" id="229919"/>
    <lineage>
        <taxon>Bacteria</taxon>
        <taxon>Bacillati</taxon>
        <taxon>Chloroflexota</taxon>
        <taxon>Anaerolineae</taxon>
        <taxon>Anaerolineales</taxon>
        <taxon>Anaerolineaceae</taxon>
        <taxon>Anaerolinea</taxon>
    </lineage>
</organism>
<sequence>MAFALSIVTLEDALKKPGCAICRLEHEAAVRLIDTLLWENTNDPAARKPINDAYGLCPEHTRMLVAIEMSNSGPVLGVNIIYSLLAKIVSKDLKKIKPQPKPRAGIFETLRKWREQVFQQRSRSVLRPFGRCPICEMIEQSGKNILSILFEVIETGDQKLIDAYQESDGICLQHLRVGLESYIHRHPEAADFLIKDTIQRLDTHQAQMLEYIRKHNWAYREEKLTPQERIAWLRALTFFTGYPAEKFNHRVDEF</sequence>
<reference evidence="1" key="1">
    <citation type="journal article" date="2020" name="mSystems">
        <title>Genome- and Community-Level Interaction Insights into Carbon Utilization and Element Cycling Functions of Hydrothermarchaeota in Hydrothermal Sediment.</title>
        <authorList>
            <person name="Zhou Z."/>
            <person name="Liu Y."/>
            <person name="Xu W."/>
            <person name="Pan J."/>
            <person name="Luo Z.H."/>
            <person name="Li M."/>
        </authorList>
    </citation>
    <scope>NUCLEOTIDE SEQUENCE [LARGE SCALE GENOMIC DNA]</scope>
    <source>
        <strain evidence="1">SpSt-573</strain>
    </source>
</reference>
<accession>A0A7C4PNH8</accession>
<comment type="caution">
    <text evidence="1">The sequence shown here is derived from an EMBL/GenBank/DDBJ whole genome shotgun (WGS) entry which is preliminary data.</text>
</comment>
<name>A0A7C4PNH8_9CHLR</name>
<dbReference type="InterPro" id="IPR045706">
    <property type="entry name" value="DUF6062"/>
</dbReference>
<dbReference type="Pfam" id="PF19538">
    <property type="entry name" value="DUF6062"/>
    <property type="match status" value="1"/>
</dbReference>
<proteinExistence type="predicted"/>
<protein>
    <submittedName>
        <fullName evidence="1">Uncharacterized protein</fullName>
    </submittedName>
</protein>